<dbReference type="KEGG" id="plj:28889685"/>
<evidence type="ECO:0000313" key="2">
    <source>
        <dbReference type="EMBL" id="OAQ77820.1"/>
    </source>
</evidence>
<evidence type="ECO:0000256" key="1">
    <source>
        <dbReference type="SAM" id="SignalP"/>
    </source>
</evidence>
<evidence type="ECO:0000313" key="6">
    <source>
        <dbReference type="Proteomes" id="UP000245956"/>
    </source>
</evidence>
<sequence>MRSIVALAYTLLMAVLAAAVPFHEPGTLGLVVRDCNCQDSSDGSCTCADTSPLQRLHIDFTTLDCKECMDSGKPCACAPPDAQLFHCLCTNGRTDGQVEPCSCNSDEEQQQHGVAARGLIGDLLREPPSKDNNGATTPKSVFCGEGFRLGKSSTCSGNHGSASFDRRNAASRWGLLGKLIPGGRPDSKKGAAQTPAHCGKSLRLWEPSSCGGAQDQATLQCMCQDKGVNGKARPCPCNGPNGDSIIFLGNKV</sequence>
<dbReference type="Proteomes" id="UP000078240">
    <property type="component" value="Unassembled WGS sequence"/>
</dbReference>
<evidence type="ECO:0000313" key="4">
    <source>
        <dbReference type="EMBL" id="PWI65669.1"/>
    </source>
</evidence>
<dbReference type="EMBL" id="LCWV01000031">
    <property type="protein sequence ID" value="PWI65669.1"/>
    <property type="molecule type" value="Genomic_DNA"/>
</dbReference>
<feature type="chain" id="PRO_5008872893" evidence="1">
    <location>
        <begin position="20"/>
        <end position="252"/>
    </location>
</feature>
<evidence type="ECO:0000313" key="3">
    <source>
        <dbReference type="EMBL" id="OAQ85173.1"/>
    </source>
</evidence>
<organism evidence="3 5">
    <name type="scientific">Purpureocillium lilacinum</name>
    <name type="common">Paecilomyces lilacinus</name>
    <dbReference type="NCBI Taxonomy" id="33203"/>
    <lineage>
        <taxon>Eukaryota</taxon>
        <taxon>Fungi</taxon>
        <taxon>Dikarya</taxon>
        <taxon>Ascomycota</taxon>
        <taxon>Pezizomycotina</taxon>
        <taxon>Sordariomycetes</taxon>
        <taxon>Hypocreomycetidae</taxon>
        <taxon>Hypocreales</taxon>
        <taxon>Ophiocordycipitaceae</taxon>
        <taxon>Purpureocillium</taxon>
    </lineage>
</organism>
<dbReference type="RefSeq" id="XP_018176030.1">
    <property type="nucleotide sequence ID" value="XM_018324636.1"/>
</dbReference>
<dbReference type="GeneID" id="28889685"/>
<proteinExistence type="predicted"/>
<dbReference type="AlphaFoldDB" id="A0A179H6J6"/>
<feature type="signal peptide" evidence="1">
    <location>
        <begin position="1"/>
        <end position="19"/>
    </location>
</feature>
<keyword evidence="1" id="KW-0732">Signal</keyword>
<reference evidence="3 5" key="3">
    <citation type="submission" date="2016-02" db="EMBL/GenBank/DDBJ databases">
        <title>Biosynthesis of antibiotic leucinostatins and their inhibition on Phytophthora in bio-control Purpureocillium lilacinum.</title>
        <authorList>
            <person name="Wang G."/>
            <person name="Liu Z."/>
            <person name="Lin R."/>
            <person name="Li E."/>
            <person name="Mao Z."/>
            <person name="Ling J."/>
            <person name="Yin W."/>
            <person name="Xie B."/>
        </authorList>
    </citation>
    <scope>NUCLEOTIDE SEQUENCE [LARGE SCALE GENOMIC DNA]</scope>
    <source>
        <strain evidence="2">PLBJ-1</strain>
        <strain evidence="3">PLFJ-1</strain>
    </source>
</reference>
<comment type="caution">
    <text evidence="3">The sequence shown here is derived from an EMBL/GenBank/DDBJ whole genome shotgun (WGS) entry which is preliminary data.</text>
</comment>
<dbReference type="EMBL" id="LSBI01000007">
    <property type="protein sequence ID" value="OAQ85173.1"/>
    <property type="molecule type" value="Genomic_DNA"/>
</dbReference>
<dbReference type="EMBL" id="LSBH01000006">
    <property type="protein sequence ID" value="OAQ77820.1"/>
    <property type="molecule type" value="Genomic_DNA"/>
</dbReference>
<gene>
    <name evidence="4" type="ORF">PCL_06874</name>
    <name evidence="2" type="ORF">VFPBJ_08292</name>
    <name evidence="3" type="ORF">VFPFJ_07562</name>
</gene>
<dbReference type="OrthoDB" id="4926044at2759"/>
<reference evidence="4" key="1">
    <citation type="submission" date="2015-05" db="EMBL/GenBank/DDBJ databases">
        <authorList>
            <person name="Wang D.B."/>
            <person name="Wang M."/>
        </authorList>
    </citation>
    <scope>NUCLEOTIDE SEQUENCE</scope>
    <source>
        <strain evidence="4">36-1</strain>
    </source>
</reference>
<dbReference type="Proteomes" id="UP000245956">
    <property type="component" value="Unassembled WGS sequence"/>
</dbReference>
<dbReference type="Proteomes" id="UP000078340">
    <property type="component" value="Unassembled WGS sequence"/>
</dbReference>
<name>A0A179H6J6_PURLI</name>
<protein>
    <submittedName>
        <fullName evidence="3">Uncharacterized protein</fullName>
    </submittedName>
</protein>
<accession>A0A179H6J6</accession>
<evidence type="ECO:0000313" key="5">
    <source>
        <dbReference type="Proteomes" id="UP000078340"/>
    </source>
</evidence>
<reference evidence="4 6" key="2">
    <citation type="journal article" date="2016" name="Front. Microbiol.">
        <title>Genome and transcriptome sequences reveal the specific parasitism of the nematophagous Purpureocillium lilacinum 36-1.</title>
        <authorList>
            <person name="Xie J."/>
            <person name="Li S."/>
            <person name="Mo C."/>
            <person name="Xiao X."/>
            <person name="Peng D."/>
            <person name="Wang G."/>
            <person name="Xiao Y."/>
        </authorList>
    </citation>
    <scope>NUCLEOTIDE SEQUENCE [LARGE SCALE GENOMIC DNA]</scope>
    <source>
        <strain evidence="4 6">36-1</strain>
    </source>
</reference>